<dbReference type="Proteomes" id="UP000230495">
    <property type="component" value="Unassembled WGS sequence"/>
</dbReference>
<organism evidence="2">
    <name type="scientific">Enterobacter kobei</name>
    <dbReference type="NCBI Taxonomy" id="208224"/>
    <lineage>
        <taxon>Bacteria</taxon>
        <taxon>Pseudomonadati</taxon>
        <taxon>Pseudomonadota</taxon>
        <taxon>Gammaproteobacteria</taxon>
        <taxon>Enterobacterales</taxon>
        <taxon>Enterobacteriaceae</taxon>
        <taxon>Enterobacter</taxon>
        <taxon>Enterobacter cloacae complex</taxon>
    </lineage>
</organism>
<evidence type="ECO:0000313" key="3">
    <source>
        <dbReference type="Proteomes" id="UP000230495"/>
    </source>
</evidence>
<sequence length="87" mass="9936">MKLDMPVIVDRIKEIIAERIGLDVERENIADETGLASMVGMDSIGFVELRFQCEEEFNIKVEDKEFSPANFYSCQTLSRFIMNKLGA</sequence>
<accession>A0A2J0PQC4</accession>
<protein>
    <submittedName>
        <fullName evidence="2">Coronafacic acid synthetase</fullName>
    </submittedName>
</protein>
<dbReference type="PROSITE" id="PS50075">
    <property type="entry name" value="CARRIER"/>
    <property type="match status" value="1"/>
</dbReference>
<dbReference type="AlphaFoldDB" id="A0A2J0PQC4"/>
<dbReference type="InterPro" id="IPR036736">
    <property type="entry name" value="ACP-like_sf"/>
</dbReference>
<gene>
    <name evidence="2" type="ORF">B9Q37_00370</name>
</gene>
<dbReference type="InterPro" id="IPR009081">
    <property type="entry name" value="PP-bd_ACP"/>
</dbReference>
<dbReference type="Pfam" id="PF00550">
    <property type="entry name" value="PP-binding"/>
    <property type="match status" value="1"/>
</dbReference>
<comment type="caution">
    <text evidence="2">The sequence shown here is derived from an EMBL/GenBank/DDBJ whole genome shotgun (WGS) entry which is preliminary data.</text>
</comment>
<feature type="domain" description="Carrier" evidence="1">
    <location>
        <begin position="6"/>
        <end position="85"/>
    </location>
</feature>
<evidence type="ECO:0000313" key="2">
    <source>
        <dbReference type="EMBL" id="PJD77149.1"/>
    </source>
</evidence>
<name>A0A2J0PQC4_9ENTR</name>
<reference evidence="2 3" key="1">
    <citation type="journal article" date="2017" name="J. Antimicrob. Chemother.">
        <title>Characterization of the population structure, drug resistance mechanisms and plasmids of the community-associated Enterobacter cloacae complex in China.</title>
        <authorList>
            <person name="Zhou K."/>
            <person name="Yu W."/>
            <person name="Cao X."/>
            <person name="Shen P."/>
            <person name="Lu H."/>
            <person name="Luo Q."/>
            <person name="Rossen J.W.A."/>
            <person name="Xiao Y."/>
        </authorList>
    </citation>
    <scope>NUCLEOTIDE SEQUENCE [LARGE SCALE GENOMIC DNA]</scope>
    <source>
        <strain evidence="2">ECC1097</strain>
    </source>
</reference>
<evidence type="ECO:0000259" key="1">
    <source>
        <dbReference type="PROSITE" id="PS50075"/>
    </source>
</evidence>
<dbReference type="RefSeq" id="WP_023337503.1">
    <property type="nucleotide sequence ID" value="NZ_CBCYCV010000005.1"/>
</dbReference>
<dbReference type="SUPFAM" id="SSF47336">
    <property type="entry name" value="ACP-like"/>
    <property type="match status" value="1"/>
</dbReference>
<dbReference type="OrthoDB" id="3395095at2"/>
<dbReference type="EMBL" id="NEEU01000001">
    <property type="protein sequence ID" value="PJD77149.1"/>
    <property type="molecule type" value="Genomic_DNA"/>
</dbReference>
<proteinExistence type="predicted"/>
<dbReference type="Gene3D" id="1.10.1200.10">
    <property type="entry name" value="ACP-like"/>
    <property type="match status" value="1"/>
</dbReference>